<comment type="caution">
    <text evidence="7">The sequence shown here is derived from an EMBL/GenBank/DDBJ whole genome shotgun (WGS) entry which is preliminary data.</text>
</comment>
<dbReference type="Proteomes" id="UP000051906">
    <property type="component" value="Unassembled WGS sequence"/>
</dbReference>
<dbReference type="PANTHER" id="PTHR30346:SF0">
    <property type="entry name" value="HCA OPERON TRANSCRIPTIONAL ACTIVATOR HCAR"/>
    <property type="match status" value="1"/>
</dbReference>
<feature type="region of interest" description="Disordered" evidence="5">
    <location>
        <begin position="238"/>
        <end position="259"/>
    </location>
</feature>
<proteinExistence type="inferred from homology"/>
<dbReference type="EMBL" id="JQCA01000024">
    <property type="protein sequence ID" value="KRO04813.1"/>
    <property type="molecule type" value="Genomic_DNA"/>
</dbReference>
<dbReference type="PANTHER" id="PTHR30346">
    <property type="entry name" value="TRANSCRIPTIONAL DUAL REGULATOR HCAR-RELATED"/>
    <property type="match status" value="1"/>
</dbReference>
<dbReference type="InterPro" id="IPR000847">
    <property type="entry name" value="LysR_HTH_N"/>
</dbReference>
<evidence type="ECO:0000256" key="3">
    <source>
        <dbReference type="ARBA" id="ARBA00023125"/>
    </source>
</evidence>
<keyword evidence="3" id="KW-0238">DNA-binding</keyword>
<dbReference type="SUPFAM" id="SSF53850">
    <property type="entry name" value="Periplasmic binding protein-like II"/>
    <property type="match status" value="1"/>
</dbReference>
<sequence>MLDNYLLEELATFAATGTLAETAAKLNVTQPTVTRGMQKLEDDLGVQLFIRQPNRITLTPTGELAAKEAQQLISANHAAVARIRHFEQSQRSLRLAATVPGPLILLDTLAEELPTTVSLEQQLLPTASPQLLLHNNYDLIFTTSPLKNSAIATQRIGVERLAVALNRFMIQANQPTVTFADLAGLSFVVASDIGMWRDIIQSEIPHAKFFYQEQRSALAEITKYSDFPYFTSNLGGTDISLPAPDNDSDDDNRVRRPISDDSAQQPIYAAYLRGNESRVRPVLTTLKAHWPAD</sequence>
<accession>A0A0R2M090</accession>
<dbReference type="RefSeq" id="WP_057877684.1">
    <property type="nucleotide sequence ID" value="NZ_JQCA01000024.1"/>
</dbReference>
<evidence type="ECO:0000256" key="2">
    <source>
        <dbReference type="ARBA" id="ARBA00023015"/>
    </source>
</evidence>
<keyword evidence="8" id="KW-1185">Reference proteome</keyword>
<dbReference type="PRINTS" id="PR00039">
    <property type="entry name" value="HTHLYSR"/>
</dbReference>
<dbReference type="AlphaFoldDB" id="A0A0R2M090"/>
<dbReference type="PROSITE" id="PS50931">
    <property type="entry name" value="HTH_LYSR"/>
    <property type="match status" value="1"/>
</dbReference>
<dbReference type="InterPro" id="IPR036390">
    <property type="entry name" value="WH_DNA-bd_sf"/>
</dbReference>
<dbReference type="GO" id="GO:0032993">
    <property type="term" value="C:protein-DNA complex"/>
    <property type="evidence" value="ECO:0007669"/>
    <property type="project" value="TreeGrafter"/>
</dbReference>
<dbReference type="SUPFAM" id="SSF46785">
    <property type="entry name" value="Winged helix' DNA-binding domain"/>
    <property type="match status" value="1"/>
</dbReference>
<keyword evidence="2" id="KW-0805">Transcription regulation</keyword>
<feature type="domain" description="HTH lysR-type" evidence="6">
    <location>
        <begin position="2"/>
        <end position="59"/>
    </location>
</feature>
<evidence type="ECO:0000256" key="5">
    <source>
        <dbReference type="SAM" id="MobiDB-lite"/>
    </source>
</evidence>
<dbReference type="Pfam" id="PF00126">
    <property type="entry name" value="HTH_1"/>
    <property type="match status" value="1"/>
</dbReference>
<organism evidence="7 8">
    <name type="scientific">Levilactobacillus paucivorans</name>
    <dbReference type="NCBI Taxonomy" id="616990"/>
    <lineage>
        <taxon>Bacteria</taxon>
        <taxon>Bacillati</taxon>
        <taxon>Bacillota</taxon>
        <taxon>Bacilli</taxon>
        <taxon>Lactobacillales</taxon>
        <taxon>Lactobacillaceae</taxon>
        <taxon>Levilactobacillus</taxon>
    </lineage>
</organism>
<evidence type="ECO:0000256" key="4">
    <source>
        <dbReference type="ARBA" id="ARBA00023163"/>
    </source>
</evidence>
<dbReference type="InterPro" id="IPR036388">
    <property type="entry name" value="WH-like_DNA-bd_sf"/>
</dbReference>
<dbReference type="Gene3D" id="3.40.190.290">
    <property type="match status" value="1"/>
</dbReference>
<dbReference type="OrthoDB" id="79118at2"/>
<dbReference type="GO" id="GO:0003700">
    <property type="term" value="F:DNA-binding transcription factor activity"/>
    <property type="evidence" value="ECO:0007669"/>
    <property type="project" value="InterPro"/>
</dbReference>
<evidence type="ECO:0000313" key="7">
    <source>
        <dbReference type="EMBL" id="KRO04813.1"/>
    </source>
</evidence>
<gene>
    <name evidence="7" type="ORF">IV54_GL000838</name>
</gene>
<keyword evidence="4" id="KW-0804">Transcription</keyword>
<dbReference type="PATRIC" id="fig|616990.3.peg.911"/>
<dbReference type="STRING" id="616990.IV54_GL000838"/>
<evidence type="ECO:0000313" key="8">
    <source>
        <dbReference type="Proteomes" id="UP000051906"/>
    </source>
</evidence>
<protein>
    <submittedName>
        <fullName evidence="7">Transcription regulator</fullName>
    </submittedName>
</protein>
<name>A0A0R2M090_9LACO</name>
<evidence type="ECO:0000256" key="1">
    <source>
        <dbReference type="ARBA" id="ARBA00009437"/>
    </source>
</evidence>
<evidence type="ECO:0000259" key="6">
    <source>
        <dbReference type="PROSITE" id="PS50931"/>
    </source>
</evidence>
<comment type="similarity">
    <text evidence="1">Belongs to the LysR transcriptional regulatory family.</text>
</comment>
<dbReference type="Gene3D" id="1.10.10.10">
    <property type="entry name" value="Winged helix-like DNA-binding domain superfamily/Winged helix DNA-binding domain"/>
    <property type="match status" value="1"/>
</dbReference>
<dbReference type="GO" id="GO:0003677">
    <property type="term" value="F:DNA binding"/>
    <property type="evidence" value="ECO:0007669"/>
    <property type="project" value="UniProtKB-KW"/>
</dbReference>
<reference evidence="7 8" key="1">
    <citation type="journal article" date="2015" name="Genome Announc.">
        <title>Expanding the biotechnology potential of lactobacilli through comparative genomics of 213 strains and associated genera.</title>
        <authorList>
            <person name="Sun Z."/>
            <person name="Harris H.M."/>
            <person name="McCann A."/>
            <person name="Guo C."/>
            <person name="Argimon S."/>
            <person name="Zhang W."/>
            <person name="Yang X."/>
            <person name="Jeffery I.B."/>
            <person name="Cooney J.C."/>
            <person name="Kagawa T.F."/>
            <person name="Liu W."/>
            <person name="Song Y."/>
            <person name="Salvetti E."/>
            <person name="Wrobel A."/>
            <person name="Rasinkangas P."/>
            <person name="Parkhill J."/>
            <person name="Rea M.C."/>
            <person name="O'Sullivan O."/>
            <person name="Ritari J."/>
            <person name="Douillard F.P."/>
            <person name="Paul Ross R."/>
            <person name="Yang R."/>
            <person name="Briner A.E."/>
            <person name="Felis G.E."/>
            <person name="de Vos W.M."/>
            <person name="Barrangou R."/>
            <person name="Klaenhammer T.R."/>
            <person name="Caufield P.W."/>
            <person name="Cui Y."/>
            <person name="Zhang H."/>
            <person name="O'Toole P.W."/>
        </authorList>
    </citation>
    <scope>NUCLEOTIDE SEQUENCE [LARGE SCALE GENOMIC DNA]</scope>
    <source>
        <strain evidence="7 8">DSM 22467</strain>
    </source>
</reference>